<dbReference type="eggNOG" id="COG0764">
    <property type="taxonomic scope" value="Bacteria"/>
</dbReference>
<organism evidence="3 4">
    <name type="scientific">Actinomyces viscosus C505</name>
    <dbReference type="NCBI Taxonomy" id="562973"/>
    <lineage>
        <taxon>Bacteria</taxon>
        <taxon>Bacillati</taxon>
        <taxon>Actinomycetota</taxon>
        <taxon>Actinomycetes</taxon>
        <taxon>Actinomycetales</taxon>
        <taxon>Actinomycetaceae</taxon>
        <taxon>Actinomyces</taxon>
    </lineage>
</organism>
<dbReference type="CDD" id="cd01288">
    <property type="entry name" value="FabZ"/>
    <property type="match status" value="1"/>
</dbReference>
<dbReference type="Gene3D" id="3.10.129.10">
    <property type="entry name" value="Hotdog Thioesterase"/>
    <property type="match status" value="1"/>
</dbReference>
<reference evidence="3 4" key="2">
    <citation type="submission" date="2011-10" db="EMBL/GenBank/DDBJ databases">
        <title>The Genome Sequence of Actinomyces viscosus C505.</title>
        <authorList>
            <consortium name="The Broad Institute Genome Sequencing Platform"/>
            <consortium name="The Broad Institute Genome Sequencing Center for Infectious Disease"/>
            <person name="Earl A."/>
            <person name="Ward D."/>
            <person name="Feldgarden M."/>
            <person name="Gevers D."/>
            <person name="Sibley C.D."/>
            <person name="Field T.R."/>
            <person name="Grinwis M."/>
            <person name="Eshaghurshan C.S."/>
            <person name="Surette M.G."/>
            <person name="Young S.K."/>
            <person name="Zeng Q."/>
            <person name="Gargeya S."/>
            <person name="Fitzgerald M."/>
            <person name="Haas B."/>
            <person name="Abouelleil A."/>
            <person name="Alvarado L."/>
            <person name="Arachchi H.M."/>
            <person name="Berlin A."/>
            <person name="Brown A."/>
            <person name="Chapman S.B."/>
            <person name="Chen Z."/>
            <person name="Dunbar C."/>
            <person name="Freedman E."/>
            <person name="Gearin G."/>
            <person name="Goldberg J."/>
            <person name="Griggs A."/>
            <person name="Gujja S."/>
            <person name="Heiman D."/>
            <person name="Howarth C."/>
            <person name="Larson L."/>
            <person name="Lui A."/>
            <person name="MacDonald P.J.P."/>
            <person name="Montmayeur A."/>
            <person name="Murphy C."/>
            <person name="Neiman D."/>
            <person name="Pearson M."/>
            <person name="Priest M."/>
            <person name="Roberts A."/>
            <person name="Saif S."/>
            <person name="Shea T."/>
            <person name="Shenoy N."/>
            <person name="Sisk P."/>
            <person name="Stolte C."/>
            <person name="Sykes S."/>
            <person name="Wortman J."/>
            <person name="Nusbaum C."/>
            <person name="Birren B."/>
        </authorList>
    </citation>
    <scope>NUCLEOTIDE SEQUENCE [LARGE SCALE GENOMIC DNA]</scope>
    <source>
        <strain evidence="3 4">C505</strain>
    </source>
</reference>
<sequence length="176" mass="19021">MSAEPQPTSAAAVGAEEKPPEALPAAFRRMPVEASDLMKVLPHRHPFVFLDRLIELDPGRRAVGIKNVSVSDPVFAGHFPGEPIFPGIFLVEVASHVAGLVMVGTPKHSLTRGYMARIKSFKFIRLVRPGDQLRIEARLKTLVGALGDFVVSITVNKTEVASGQIAVMFSTEEAVP</sequence>
<dbReference type="GO" id="GO:0016829">
    <property type="term" value="F:lyase activity"/>
    <property type="evidence" value="ECO:0007669"/>
    <property type="project" value="UniProtKB-KW"/>
</dbReference>
<dbReference type="PANTHER" id="PTHR30272">
    <property type="entry name" value="3-HYDROXYACYL-[ACYL-CARRIER-PROTEIN] DEHYDRATASE"/>
    <property type="match status" value="1"/>
</dbReference>
<dbReference type="PANTHER" id="PTHR30272:SF1">
    <property type="entry name" value="3-HYDROXYACYL-[ACYL-CARRIER-PROTEIN] DEHYDRATASE"/>
    <property type="match status" value="1"/>
</dbReference>
<dbReference type="InterPro" id="IPR013114">
    <property type="entry name" value="FabA_FabZ"/>
</dbReference>
<dbReference type="Pfam" id="PF07977">
    <property type="entry name" value="FabA"/>
    <property type="match status" value="1"/>
</dbReference>
<dbReference type="HOGENOM" id="CLU_078912_3_0_11"/>
<dbReference type="InterPro" id="IPR029069">
    <property type="entry name" value="HotDog_dom_sf"/>
</dbReference>
<name>F2UYT7_ACTVI</name>
<dbReference type="SUPFAM" id="SSF54637">
    <property type="entry name" value="Thioesterase/thiol ester dehydrase-isomerase"/>
    <property type="match status" value="1"/>
</dbReference>
<accession>F2UYT7</accession>
<proteinExistence type="inferred from homology"/>
<dbReference type="NCBIfam" id="NF000582">
    <property type="entry name" value="PRK00006.1"/>
    <property type="match status" value="1"/>
</dbReference>
<dbReference type="EMBL" id="ACRE02000004">
    <property type="protein sequence ID" value="EGE37341.2"/>
    <property type="molecule type" value="Genomic_DNA"/>
</dbReference>
<evidence type="ECO:0000256" key="2">
    <source>
        <dbReference type="ARBA" id="ARBA00023239"/>
    </source>
</evidence>
<dbReference type="Proteomes" id="UP000004668">
    <property type="component" value="Unassembled WGS sequence"/>
</dbReference>
<evidence type="ECO:0000313" key="3">
    <source>
        <dbReference type="EMBL" id="EGE37341.2"/>
    </source>
</evidence>
<keyword evidence="2" id="KW-0456">Lyase</keyword>
<evidence type="ECO:0008006" key="5">
    <source>
        <dbReference type="Google" id="ProtNLM"/>
    </source>
</evidence>
<comment type="similarity">
    <text evidence="1">Belongs to the thioester dehydratase family. FabZ subfamily.</text>
</comment>
<gene>
    <name evidence="3" type="ORF">HMPREF0059_01606</name>
</gene>
<comment type="caution">
    <text evidence="3">The sequence shown here is derived from an EMBL/GenBank/DDBJ whole genome shotgun (WGS) entry which is preliminary data.</text>
</comment>
<protein>
    <recommendedName>
        <fullName evidence="5">3-hydroxyacyl-[acyl-carrier-protein] dehydratase FabZ</fullName>
    </recommendedName>
</protein>
<evidence type="ECO:0000256" key="1">
    <source>
        <dbReference type="ARBA" id="ARBA00009174"/>
    </source>
</evidence>
<reference evidence="4" key="1">
    <citation type="submission" date="2010-02" db="EMBL/GenBank/DDBJ databases">
        <title>The Genome Sequence of Prevotella oris strain C735.</title>
        <authorList>
            <consortium name="The Broad Institute Genome Sequencing Platform"/>
            <person name="Ward D."/>
            <person name="Feldgarden M."/>
            <person name="Earl A."/>
            <person name="Young S.K."/>
            <person name="Zeng Q."/>
            <person name="Koehrsen M."/>
            <person name="Alvarado L."/>
            <person name="Berlin A."/>
            <person name="Bochicchio J."/>
            <person name="Borenstein D."/>
            <person name="Chapman S.B."/>
            <person name="Chen Z."/>
            <person name="Engels R."/>
            <person name="Freedman E."/>
            <person name="Gellesch M."/>
            <person name="Goldberg J."/>
            <person name="Griggs A."/>
            <person name="Gujja S."/>
            <person name="Heilman E."/>
            <person name="Heiman D."/>
            <person name="Hepburn T."/>
            <person name="Howarth C."/>
            <person name="Jen D."/>
            <person name="Larson L."/>
            <person name="Mehta T."/>
            <person name="Park D."/>
            <person name="Pearson M."/>
            <person name="Roberts A."/>
            <person name="Saif S."/>
            <person name="Shea T."/>
            <person name="Shenoy N."/>
            <person name="Sisk P."/>
            <person name="Stolte C."/>
            <person name="Sykes S."/>
            <person name="Thomson T."/>
            <person name="Walk T."/>
            <person name="White J."/>
            <person name="Yandava C."/>
            <person name="Sibley C.D."/>
            <person name="Field T.R."/>
            <person name="Grinwis M."/>
            <person name="Eshaghurshan C.S."/>
            <person name="Surette M.G."/>
            <person name="Haas B."/>
            <person name="Nusbaum C."/>
            <person name="Birren B."/>
        </authorList>
    </citation>
    <scope>NUCLEOTIDE SEQUENCE [LARGE SCALE GENOMIC DNA]</scope>
    <source>
        <strain evidence="4">C505</strain>
    </source>
</reference>
<evidence type="ECO:0000313" key="4">
    <source>
        <dbReference type="Proteomes" id="UP000004668"/>
    </source>
</evidence>
<dbReference type="AlphaFoldDB" id="F2UYT7"/>